<dbReference type="InterPro" id="IPR017871">
    <property type="entry name" value="ABC_transporter-like_CS"/>
</dbReference>
<evidence type="ECO:0000313" key="2">
    <source>
        <dbReference type="Proteomes" id="UP001548189"/>
    </source>
</evidence>
<proteinExistence type="predicted"/>
<accession>A0ABV2BTS7</accession>
<dbReference type="EMBL" id="JBEVCJ010000006">
    <property type="protein sequence ID" value="MET1254977.1"/>
    <property type="molecule type" value="Genomic_DNA"/>
</dbReference>
<dbReference type="InterPro" id="IPR039421">
    <property type="entry name" value="Type_1_exporter"/>
</dbReference>
<keyword evidence="1" id="KW-0067">ATP-binding</keyword>
<evidence type="ECO:0000313" key="1">
    <source>
        <dbReference type="EMBL" id="MET1254977.1"/>
    </source>
</evidence>
<name>A0ABV2BTS7_9GAMM</name>
<dbReference type="PROSITE" id="PS50893">
    <property type="entry name" value="ABC_TRANSPORTER_2"/>
    <property type="match status" value="1"/>
</dbReference>
<dbReference type="SMART" id="SM00382">
    <property type="entry name" value="AAA"/>
    <property type="match status" value="1"/>
</dbReference>
<dbReference type="SUPFAM" id="SSF90123">
    <property type="entry name" value="ABC transporter transmembrane region"/>
    <property type="match status" value="1"/>
</dbReference>
<protein>
    <submittedName>
        <fullName evidence="1">ABC transporter ATP-binding protein</fullName>
    </submittedName>
</protein>
<dbReference type="InterPro" id="IPR036640">
    <property type="entry name" value="ABC1_TM_sf"/>
</dbReference>
<dbReference type="Gene3D" id="1.20.1560.10">
    <property type="entry name" value="ABC transporter type 1, transmembrane domain"/>
    <property type="match status" value="1"/>
</dbReference>
<organism evidence="1 2">
    <name type="scientific">Aliikangiella maris</name>
    <dbReference type="NCBI Taxonomy" id="3162458"/>
    <lineage>
        <taxon>Bacteria</taxon>
        <taxon>Pseudomonadati</taxon>
        <taxon>Pseudomonadota</taxon>
        <taxon>Gammaproteobacteria</taxon>
        <taxon>Oceanospirillales</taxon>
        <taxon>Pleioneaceae</taxon>
        <taxon>Aliikangiella</taxon>
    </lineage>
</organism>
<reference evidence="1 2" key="1">
    <citation type="submission" date="2024-06" db="EMBL/GenBank/DDBJ databases">
        <authorList>
            <person name="Li F."/>
        </authorList>
    </citation>
    <scope>NUCLEOTIDE SEQUENCE [LARGE SCALE GENOMIC DNA]</scope>
    <source>
        <strain evidence="1 2">GXAS 311</strain>
    </source>
</reference>
<dbReference type="Proteomes" id="UP001548189">
    <property type="component" value="Unassembled WGS sequence"/>
</dbReference>
<dbReference type="Gene3D" id="3.40.50.300">
    <property type="entry name" value="P-loop containing nucleotide triphosphate hydrolases"/>
    <property type="match status" value="1"/>
</dbReference>
<comment type="caution">
    <text evidence="1">The sequence shown here is derived from an EMBL/GenBank/DDBJ whole genome shotgun (WGS) entry which is preliminary data.</text>
</comment>
<dbReference type="SUPFAM" id="SSF52540">
    <property type="entry name" value="P-loop containing nucleoside triphosphate hydrolases"/>
    <property type="match status" value="1"/>
</dbReference>
<dbReference type="InterPro" id="IPR003593">
    <property type="entry name" value="AAA+_ATPase"/>
</dbReference>
<dbReference type="InterPro" id="IPR011527">
    <property type="entry name" value="ABC1_TM_dom"/>
</dbReference>
<dbReference type="CDD" id="cd03228">
    <property type="entry name" value="ABCC_MRP_Like"/>
    <property type="match status" value="1"/>
</dbReference>
<dbReference type="PANTHER" id="PTHR24221:SF654">
    <property type="entry name" value="ATP-BINDING CASSETTE SUB-FAMILY B MEMBER 6"/>
    <property type="match status" value="1"/>
</dbReference>
<dbReference type="PANTHER" id="PTHR24221">
    <property type="entry name" value="ATP-BINDING CASSETTE SUB-FAMILY B"/>
    <property type="match status" value="1"/>
</dbReference>
<dbReference type="GO" id="GO:0005524">
    <property type="term" value="F:ATP binding"/>
    <property type="evidence" value="ECO:0007669"/>
    <property type="project" value="UniProtKB-KW"/>
</dbReference>
<sequence length="591" mass="66737">MSINVKHLSSFNELYLTLKAVYLFSPLNFFQVLSYMILQAATAGIGLMLLVPLLDVIGITHNGTPGNINQLVGSIFENLNIPLSLINILILYVVIISLIATIRYQLLVSIAKLQHSYISYLRNDFYQKLLKTRWQFIVRQKLSDFNSALIGQIQTIGNVANLLLNLMSQLCLFVLMGIIMMIFSWQLSFIALLIMMLLGLTSRPLNARVYHSGKKQLNAFKRIFQLLSEQLKNLKIIKIFCNENFHANQVYQASVELEKQQIILAKINALTQWIYMVFAVVLFSLILYISLVLLEISVASSIVLIIIFSRLIPHMTAIYKTYQKLIHHVPTLQNIRILEAQFINEKESTIVNHRCYEGEEVGLQQNDDVDIKALEFNHSIELCQISWQYNENQSVIKDLSLTLNKGEMLLINGLSGSGKSTLADIFSGLLYPLQGKIKIDGCPLLVSQLALWRKKIAYVTQDVLLFHATIRENLLWGCNTTISENKISSVLHLAAATFVEHLPQGLDTVIGDNGGLLSGGERQRLALARALLHEPELLILDEITSHLDNKNTEQVISTIKQLVGKFTIVLISHEQKVMRSMVNVASIKINL</sequence>
<dbReference type="Pfam" id="PF00664">
    <property type="entry name" value="ABC_membrane"/>
    <property type="match status" value="1"/>
</dbReference>
<dbReference type="PROSITE" id="PS00211">
    <property type="entry name" value="ABC_TRANSPORTER_1"/>
    <property type="match status" value="1"/>
</dbReference>
<dbReference type="InterPro" id="IPR003439">
    <property type="entry name" value="ABC_transporter-like_ATP-bd"/>
</dbReference>
<gene>
    <name evidence="1" type="ORF">ABVT43_07570</name>
</gene>
<keyword evidence="1" id="KW-0547">Nucleotide-binding</keyword>
<dbReference type="Pfam" id="PF00005">
    <property type="entry name" value="ABC_tran"/>
    <property type="match status" value="1"/>
</dbReference>
<keyword evidence="2" id="KW-1185">Reference proteome</keyword>
<dbReference type="PROSITE" id="PS50929">
    <property type="entry name" value="ABC_TM1F"/>
    <property type="match status" value="1"/>
</dbReference>
<dbReference type="InterPro" id="IPR027417">
    <property type="entry name" value="P-loop_NTPase"/>
</dbReference>